<gene>
    <name evidence="8" type="primary">aqpZ</name>
    <name evidence="8" type="ORF">KDAU_07190</name>
</gene>
<comment type="subcellular location">
    <subcellularLocation>
        <location evidence="1">Membrane</location>
        <topology evidence="1">Multi-pass membrane protein</topology>
    </subcellularLocation>
</comment>
<evidence type="ECO:0000256" key="7">
    <source>
        <dbReference type="SAM" id="Phobius"/>
    </source>
</evidence>
<keyword evidence="4 7" id="KW-1133">Transmembrane helix</keyword>
<evidence type="ECO:0000256" key="2">
    <source>
        <dbReference type="ARBA" id="ARBA00022448"/>
    </source>
</evidence>
<proteinExistence type="inferred from homology"/>
<evidence type="ECO:0000313" key="9">
    <source>
        <dbReference type="Proteomes" id="UP000287224"/>
    </source>
</evidence>
<reference evidence="9" key="1">
    <citation type="submission" date="2018-12" db="EMBL/GenBank/DDBJ databases">
        <title>Tengunoibacter tsumagoiensis gen. nov., sp. nov., Dictyobacter kobayashii sp. nov., D. alpinus sp. nov., and D. joshuensis sp. nov. and description of Dictyobacteraceae fam. nov. within the order Ktedonobacterales isolated from Tengu-no-mugimeshi.</title>
        <authorList>
            <person name="Wang C.M."/>
            <person name="Zheng Y."/>
            <person name="Sakai Y."/>
            <person name="Toyoda A."/>
            <person name="Minakuchi Y."/>
            <person name="Abe K."/>
            <person name="Yokota A."/>
            <person name="Yabe S."/>
        </authorList>
    </citation>
    <scope>NUCLEOTIDE SEQUENCE [LARGE SCALE GENOMIC DNA]</scope>
    <source>
        <strain evidence="9">S-27</strain>
    </source>
</reference>
<keyword evidence="9" id="KW-1185">Reference proteome</keyword>
<name>A0A401Z947_9CHLR</name>
<sequence>MRRCGAEAVGTYAYVFIGCGVKIAATNTNGTINLLLNALAFGLTLFIMTFALSHISAAPFNPAMTLGLAVSKRFPWRYVIPYWIAQCIGTIAASATHAWLLPKQARAGFYGATIPTVSYGKAVMIEVLITSFLMIVTLASSTDRRVSRAAIGLATGTTVAVCILFAGPLTGGSMNAARSLAPALFAGGAALKSLWIYWVGPLAGAILGALIYEGVRGGTRYATNIPEESAEKNEQT</sequence>
<dbReference type="GO" id="GO:0016020">
    <property type="term" value="C:membrane"/>
    <property type="evidence" value="ECO:0007669"/>
    <property type="project" value="UniProtKB-SubCell"/>
</dbReference>
<dbReference type="GO" id="GO:0015267">
    <property type="term" value="F:channel activity"/>
    <property type="evidence" value="ECO:0007669"/>
    <property type="project" value="InterPro"/>
</dbReference>
<feature type="transmembrane region" description="Helical" evidence="7">
    <location>
        <begin position="34"/>
        <end position="57"/>
    </location>
</feature>
<evidence type="ECO:0000313" key="8">
    <source>
        <dbReference type="EMBL" id="GCE03390.1"/>
    </source>
</evidence>
<accession>A0A401Z947</accession>
<protein>
    <submittedName>
        <fullName evidence="8">Aquaporin Z</fullName>
    </submittedName>
</protein>
<dbReference type="SUPFAM" id="SSF81338">
    <property type="entry name" value="Aquaporin-like"/>
    <property type="match status" value="1"/>
</dbReference>
<evidence type="ECO:0000256" key="5">
    <source>
        <dbReference type="ARBA" id="ARBA00023136"/>
    </source>
</evidence>
<dbReference type="PANTHER" id="PTHR45724:SF13">
    <property type="entry name" value="AQUAPORIN NIP1-1-RELATED"/>
    <property type="match status" value="1"/>
</dbReference>
<organism evidence="8 9">
    <name type="scientific">Dictyobacter aurantiacus</name>
    <dbReference type="NCBI Taxonomy" id="1936993"/>
    <lineage>
        <taxon>Bacteria</taxon>
        <taxon>Bacillati</taxon>
        <taxon>Chloroflexota</taxon>
        <taxon>Ktedonobacteria</taxon>
        <taxon>Ktedonobacterales</taxon>
        <taxon>Dictyobacteraceae</taxon>
        <taxon>Dictyobacter</taxon>
    </lineage>
</organism>
<dbReference type="Gene3D" id="1.20.1080.10">
    <property type="entry name" value="Glycerol uptake facilitator protein"/>
    <property type="match status" value="1"/>
</dbReference>
<feature type="transmembrane region" description="Helical" evidence="7">
    <location>
        <begin position="151"/>
        <end position="174"/>
    </location>
</feature>
<feature type="transmembrane region" description="Helical" evidence="7">
    <location>
        <begin position="119"/>
        <end position="139"/>
    </location>
</feature>
<evidence type="ECO:0000256" key="6">
    <source>
        <dbReference type="RuleBase" id="RU000477"/>
    </source>
</evidence>
<comment type="similarity">
    <text evidence="6">Belongs to the MIP/aquaporin (TC 1.A.8) family.</text>
</comment>
<dbReference type="Proteomes" id="UP000287224">
    <property type="component" value="Unassembled WGS sequence"/>
</dbReference>
<evidence type="ECO:0000256" key="4">
    <source>
        <dbReference type="ARBA" id="ARBA00022989"/>
    </source>
</evidence>
<evidence type="ECO:0000256" key="1">
    <source>
        <dbReference type="ARBA" id="ARBA00004141"/>
    </source>
</evidence>
<feature type="transmembrane region" description="Helical" evidence="7">
    <location>
        <begin position="78"/>
        <end position="99"/>
    </location>
</feature>
<dbReference type="InterPro" id="IPR000425">
    <property type="entry name" value="MIP"/>
</dbReference>
<dbReference type="InterPro" id="IPR023271">
    <property type="entry name" value="Aquaporin-like"/>
</dbReference>
<dbReference type="PANTHER" id="PTHR45724">
    <property type="entry name" value="AQUAPORIN NIP2-1"/>
    <property type="match status" value="1"/>
</dbReference>
<keyword evidence="5 7" id="KW-0472">Membrane</keyword>
<dbReference type="Pfam" id="PF00230">
    <property type="entry name" value="MIP"/>
    <property type="match status" value="1"/>
</dbReference>
<comment type="caution">
    <text evidence="8">The sequence shown here is derived from an EMBL/GenBank/DDBJ whole genome shotgun (WGS) entry which is preliminary data.</text>
</comment>
<dbReference type="PROSITE" id="PS51257">
    <property type="entry name" value="PROKAR_LIPOPROTEIN"/>
    <property type="match status" value="1"/>
</dbReference>
<dbReference type="AlphaFoldDB" id="A0A401Z947"/>
<keyword evidence="3 6" id="KW-0812">Transmembrane</keyword>
<feature type="transmembrane region" description="Helical" evidence="7">
    <location>
        <begin position="194"/>
        <end position="212"/>
    </location>
</feature>
<dbReference type="PRINTS" id="PR00783">
    <property type="entry name" value="MINTRINSICP"/>
</dbReference>
<keyword evidence="2 6" id="KW-0813">Transport</keyword>
<evidence type="ECO:0000256" key="3">
    <source>
        <dbReference type="ARBA" id="ARBA00022692"/>
    </source>
</evidence>
<dbReference type="InterPro" id="IPR034294">
    <property type="entry name" value="Aquaporin_transptr"/>
</dbReference>
<dbReference type="EMBL" id="BIFQ01000001">
    <property type="protein sequence ID" value="GCE03390.1"/>
    <property type="molecule type" value="Genomic_DNA"/>
</dbReference>